<dbReference type="VEuPathDB" id="FungiDB:ASPFODRAFT_217205"/>
<evidence type="ECO:0000313" key="3">
    <source>
        <dbReference type="Proteomes" id="UP000075230"/>
    </source>
</evidence>
<protein>
    <submittedName>
        <fullName evidence="2">Similar to An08g06600</fullName>
    </submittedName>
</protein>
<sequence>MPANTRIQSSASKLHNLLVPRPPTPCLLPLRSIWQPAAIHTPRSVQARLNSGLGKDWKGTGAEDNAVNRAEKNDTTDPTTDASASVMQDRKEGGGNDAKPQGATEKGGSQHGKKAKQEHPKAPEPIIGMNDERGHLWRKQFVLNRRPYIVLSYFHYFVFGDTGATDSFNVGDGYVTHHLASNVAHSGIPARRQKVQLEQ</sequence>
<evidence type="ECO:0000313" key="2">
    <source>
        <dbReference type="EMBL" id="GAT28596.1"/>
    </source>
</evidence>
<accession>A0A146FSE0</accession>
<dbReference type="AlphaFoldDB" id="A0A146FSE0"/>
<name>A0A146FSE0_ASPKA</name>
<feature type="region of interest" description="Disordered" evidence="1">
    <location>
        <begin position="51"/>
        <end position="129"/>
    </location>
</feature>
<gene>
    <name evidence="2" type="ORF">RIB2604_02602390</name>
</gene>
<dbReference type="EMBL" id="BCWF01000025">
    <property type="protein sequence ID" value="GAT28596.1"/>
    <property type="molecule type" value="Genomic_DNA"/>
</dbReference>
<comment type="caution">
    <text evidence="2">The sequence shown here is derived from an EMBL/GenBank/DDBJ whole genome shotgun (WGS) entry which is preliminary data.</text>
</comment>
<organism evidence="2 3">
    <name type="scientific">Aspergillus kawachii</name>
    <name type="common">White koji mold</name>
    <name type="synonym">Aspergillus awamori var. kawachi</name>
    <dbReference type="NCBI Taxonomy" id="1069201"/>
    <lineage>
        <taxon>Eukaryota</taxon>
        <taxon>Fungi</taxon>
        <taxon>Dikarya</taxon>
        <taxon>Ascomycota</taxon>
        <taxon>Pezizomycotina</taxon>
        <taxon>Eurotiomycetes</taxon>
        <taxon>Eurotiomycetidae</taxon>
        <taxon>Eurotiales</taxon>
        <taxon>Aspergillaceae</taxon>
        <taxon>Aspergillus</taxon>
        <taxon>Aspergillus subgen. Circumdati</taxon>
    </lineage>
</organism>
<dbReference type="Proteomes" id="UP000075230">
    <property type="component" value="Unassembled WGS sequence"/>
</dbReference>
<evidence type="ECO:0000256" key="1">
    <source>
        <dbReference type="SAM" id="MobiDB-lite"/>
    </source>
</evidence>
<reference evidence="2 3" key="1">
    <citation type="journal article" date="2016" name="DNA Res.">
        <title>Genome sequence of Aspergillus luchuensis NBRC 4314.</title>
        <authorList>
            <person name="Yamada O."/>
            <person name="Machida M."/>
            <person name="Hosoyama A."/>
            <person name="Goto M."/>
            <person name="Takahashi T."/>
            <person name="Futagami T."/>
            <person name="Yamagata Y."/>
            <person name="Takeuchi M."/>
            <person name="Kobayashi T."/>
            <person name="Koike H."/>
            <person name="Abe K."/>
            <person name="Asai K."/>
            <person name="Arita M."/>
            <person name="Fujita N."/>
            <person name="Fukuda K."/>
            <person name="Higa K."/>
            <person name="Horikawa H."/>
            <person name="Ishikawa T."/>
            <person name="Jinno K."/>
            <person name="Kato Y."/>
            <person name="Kirimura K."/>
            <person name="Mizutani O."/>
            <person name="Nakasone K."/>
            <person name="Sano M."/>
            <person name="Shiraishi Y."/>
            <person name="Tsukahara M."/>
            <person name="Gomi K."/>
        </authorList>
    </citation>
    <scope>NUCLEOTIDE SEQUENCE [LARGE SCALE GENOMIC DNA]</scope>
    <source>
        <strain evidence="2 3">RIB 2604</strain>
    </source>
</reference>
<proteinExistence type="predicted"/>
<reference evidence="3" key="2">
    <citation type="submission" date="2016-02" db="EMBL/GenBank/DDBJ databases">
        <title>Genome sequencing of Aspergillus luchuensis NBRC 4314.</title>
        <authorList>
            <person name="Yamada O."/>
        </authorList>
    </citation>
    <scope>NUCLEOTIDE SEQUENCE [LARGE SCALE GENOMIC DNA]</scope>
    <source>
        <strain evidence="3">RIB 2604</strain>
    </source>
</reference>